<sequence length="151" mass="16332">MYSKILTFAFCALGTTALADCPDFSPSSETHWFTGYDLGVEAAFDVIAGGENNLENCGPGELGWVATPSDFGFNVEEMDGLTINFSAVSDCDTVLLVNDPMGEWHYNDDANVAVMTVDPMLDLIGLDGLYNIWVGTIDGSYCEAKLLVETY</sequence>
<dbReference type="Proteomes" id="UP000194664">
    <property type="component" value="Unassembled WGS sequence"/>
</dbReference>
<feature type="signal peptide" evidence="1">
    <location>
        <begin position="1"/>
        <end position="19"/>
    </location>
</feature>
<accession>A0A251WY26</accession>
<feature type="chain" id="PRO_5012219718" description="Peptidase S1" evidence="1">
    <location>
        <begin position="20"/>
        <end position="151"/>
    </location>
</feature>
<evidence type="ECO:0008006" key="4">
    <source>
        <dbReference type="Google" id="ProtNLM"/>
    </source>
</evidence>
<reference evidence="2 3" key="1">
    <citation type="submission" date="2016-12" db="EMBL/GenBank/DDBJ databases">
        <title>The draft genome sequence of HSLHS2.</title>
        <authorList>
            <person name="Hu D."/>
            <person name="Wang L."/>
            <person name="Shao Z."/>
        </authorList>
    </citation>
    <scope>NUCLEOTIDE SEQUENCE [LARGE SCALE GENOMIC DNA]</scope>
    <source>
        <strain evidence="2">MCCC 1A06712</strain>
    </source>
</reference>
<comment type="caution">
    <text evidence="2">The sequence shown here is derived from an EMBL/GenBank/DDBJ whole genome shotgun (WGS) entry which is preliminary data.</text>
</comment>
<keyword evidence="1" id="KW-0732">Signal</keyword>
<keyword evidence="3" id="KW-1185">Reference proteome</keyword>
<dbReference type="RefSeq" id="WP_086451676.1">
    <property type="nucleotide sequence ID" value="NZ_MSPP01000003.1"/>
</dbReference>
<evidence type="ECO:0000256" key="1">
    <source>
        <dbReference type="SAM" id="SignalP"/>
    </source>
</evidence>
<dbReference type="EMBL" id="MSPP01000003">
    <property type="protein sequence ID" value="OUD09201.1"/>
    <property type="molecule type" value="Genomic_DNA"/>
</dbReference>
<organism evidence="2 3">
    <name type="scientific">Marivivens niveibacter</name>
    <dbReference type="NCBI Taxonomy" id="1930667"/>
    <lineage>
        <taxon>Bacteria</taxon>
        <taxon>Pseudomonadati</taxon>
        <taxon>Pseudomonadota</taxon>
        <taxon>Alphaproteobacteria</taxon>
        <taxon>Rhodobacterales</taxon>
        <taxon>Paracoccaceae</taxon>
        <taxon>Marivivens group</taxon>
        <taxon>Marivivens</taxon>
    </lineage>
</organism>
<protein>
    <recommendedName>
        <fullName evidence="4">Peptidase S1</fullName>
    </recommendedName>
</protein>
<proteinExistence type="predicted"/>
<name>A0A251WY26_9RHOB</name>
<evidence type="ECO:0000313" key="3">
    <source>
        <dbReference type="Proteomes" id="UP000194664"/>
    </source>
</evidence>
<gene>
    <name evidence="2" type="ORF">BVC71_10900</name>
</gene>
<evidence type="ECO:0000313" key="2">
    <source>
        <dbReference type="EMBL" id="OUD09201.1"/>
    </source>
</evidence>
<dbReference type="AlphaFoldDB" id="A0A251WY26"/>
<dbReference type="OrthoDB" id="5973611at2"/>